<name>A0ABV5HU86_9VIBR</name>
<proteinExistence type="predicted"/>
<comment type="caution">
    <text evidence="1">The sequence shown here is derived from an EMBL/GenBank/DDBJ whole genome shotgun (WGS) entry which is preliminary data.</text>
</comment>
<dbReference type="Proteomes" id="UP001589645">
    <property type="component" value="Unassembled WGS sequence"/>
</dbReference>
<keyword evidence="2" id="KW-1185">Reference proteome</keyword>
<reference evidence="1 2" key="1">
    <citation type="submission" date="2024-09" db="EMBL/GenBank/DDBJ databases">
        <authorList>
            <person name="Sun Q."/>
            <person name="Mori K."/>
        </authorList>
    </citation>
    <scope>NUCLEOTIDE SEQUENCE [LARGE SCALE GENOMIC DNA]</scope>
    <source>
        <strain evidence="1 2">CECT 8064</strain>
    </source>
</reference>
<evidence type="ECO:0000313" key="1">
    <source>
        <dbReference type="EMBL" id="MFB9137831.1"/>
    </source>
</evidence>
<sequence>MITQSSGPSKIGECKCCGKKMPAGSKRMLPRIRKWADYGICLSCFDKWKLNGGDIVYINNTSPRKQAPRIKKEHVIHMSNILKGNCDIIKGRKLYVALKKVINSGKTIVLKFDTDQPICMSTRVMNPSFGEIMDEYGKDIFQGKLKLTDVPKGVKDLIVNYIEKYRKL</sequence>
<dbReference type="RefSeq" id="WP_390198181.1">
    <property type="nucleotide sequence ID" value="NZ_JBHMEP010000026.1"/>
</dbReference>
<dbReference type="EMBL" id="JBHMEP010000026">
    <property type="protein sequence ID" value="MFB9137831.1"/>
    <property type="molecule type" value="Genomic_DNA"/>
</dbReference>
<protein>
    <submittedName>
        <fullName evidence="1">Uncharacterized protein</fullName>
    </submittedName>
</protein>
<evidence type="ECO:0000313" key="2">
    <source>
        <dbReference type="Proteomes" id="UP001589645"/>
    </source>
</evidence>
<accession>A0ABV5HU86</accession>
<organism evidence="1 2">
    <name type="scientific">Vibrio olivae</name>
    <dbReference type="NCBI Taxonomy" id="1243002"/>
    <lineage>
        <taxon>Bacteria</taxon>
        <taxon>Pseudomonadati</taxon>
        <taxon>Pseudomonadota</taxon>
        <taxon>Gammaproteobacteria</taxon>
        <taxon>Vibrionales</taxon>
        <taxon>Vibrionaceae</taxon>
        <taxon>Vibrio</taxon>
    </lineage>
</organism>
<gene>
    <name evidence="1" type="ORF">ACFFUV_23055</name>
</gene>